<organism evidence="4 5">
    <name type="scientific">Rathayibacter caricis DSM 15933</name>
    <dbReference type="NCBI Taxonomy" id="1328867"/>
    <lineage>
        <taxon>Bacteria</taxon>
        <taxon>Bacillati</taxon>
        <taxon>Actinomycetota</taxon>
        <taxon>Actinomycetes</taxon>
        <taxon>Micrococcales</taxon>
        <taxon>Microbacteriaceae</taxon>
        <taxon>Rathayibacter</taxon>
    </lineage>
</organism>
<dbReference type="AlphaFoldDB" id="A0A2T4URC0"/>
<dbReference type="InterPro" id="IPR000792">
    <property type="entry name" value="Tscrpt_reg_LuxR_C"/>
</dbReference>
<dbReference type="SUPFAM" id="SSF52540">
    <property type="entry name" value="P-loop containing nucleoside triphosphate hydrolases"/>
    <property type="match status" value="1"/>
</dbReference>
<dbReference type="GO" id="GO:0006355">
    <property type="term" value="P:regulation of DNA-templated transcription"/>
    <property type="evidence" value="ECO:0007669"/>
    <property type="project" value="InterPro"/>
</dbReference>
<name>A0A2T4URC0_9MICO</name>
<evidence type="ECO:0000256" key="1">
    <source>
        <dbReference type="ARBA" id="ARBA00022741"/>
    </source>
</evidence>
<dbReference type="CDD" id="cd06170">
    <property type="entry name" value="LuxR_C_like"/>
    <property type="match status" value="1"/>
</dbReference>
<keyword evidence="2" id="KW-0067">ATP-binding</keyword>
<evidence type="ECO:0000259" key="3">
    <source>
        <dbReference type="PROSITE" id="PS50043"/>
    </source>
</evidence>
<dbReference type="EMBL" id="PZPL01000001">
    <property type="protein sequence ID" value="PTL72061.1"/>
    <property type="molecule type" value="Genomic_DNA"/>
</dbReference>
<protein>
    <submittedName>
        <fullName evidence="4">Helix-turn-helix transcriptional regulator</fullName>
    </submittedName>
</protein>
<evidence type="ECO:0000256" key="2">
    <source>
        <dbReference type="ARBA" id="ARBA00022840"/>
    </source>
</evidence>
<dbReference type="InterPro" id="IPR011990">
    <property type="entry name" value="TPR-like_helical_dom_sf"/>
</dbReference>
<dbReference type="InterPro" id="IPR019734">
    <property type="entry name" value="TPR_rpt"/>
</dbReference>
<dbReference type="PRINTS" id="PR00038">
    <property type="entry name" value="HTHLUXR"/>
</dbReference>
<feature type="domain" description="HTH luxR-type" evidence="3">
    <location>
        <begin position="907"/>
        <end position="972"/>
    </location>
</feature>
<dbReference type="Proteomes" id="UP000241085">
    <property type="component" value="Unassembled WGS sequence"/>
</dbReference>
<accession>A0A2T4URC0</accession>
<evidence type="ECO:0000313" key="5">
    <source>
        <dbReference type="Proteomes" id="UP000241085"/>
    </source>
</evidence>
<dbReference type="InterPro" id="IPR041664">
    <property type="entry name" value="AAA_16"/>
</dbReference>
<evidence type="ECO:0000313" key="4">
    <source>
        <dbReference type="EMBL" id="PTL72061.1"/>
    </source>
</evidence>
<dbReference type="Gene3D" id="1.10.10.10">
    <property type="entry name" value="Winged helix-like DNA-binding domain superfamily/Winged helix DNA-binding domain"/>
    <property type="match status" value="1"/>
</dbReference>
<dbReference type="Pfam" id="PF00196">
    <property type="entry name" value="GerE"/>
    <property type="match status" value="1"/>
</dbReference>
<sequence>MSVPGGTMTPMPIPPSPSVLVGRDDDLAALRRAYERMLVQGARAVVVGGEAGIGKSRLVAEFVQRLPSEALVLRGQCVDLDRDAPPYAPITAPLRELARVVGPEELAALAGASVEGLRILLPELPGSGEPAAAAPPVLEAVTVALEAASRVRPIVLVVEDLHWVDPATLGVLRFLVRVATAGRILVVLTFRSDQLRRGDPLRAWLPELERSDRVQRRELARLDRRGVEAMVASLRGAAVAPRDLALVVERTEGVPFFVEEFARAEAATVPECYPESLRDVLLARYEGLSEPTQKILRTLSAGGTCVEHDLITVVHGDADSVETAAREAIAGGVLVVDGSSYSFRHALVRDAIHDELLPGERVRAHTCYAEALESRGPSAASEISYHWMAAHDAERAFASSLDAMAHARASFAHALAARMGERALELWEQVPPEARGRDRAELLGSTAHHFRDAGESERAVALVDEALAIEGLGSPCRATLLRDKASYLANLGQVGSVALLREALALLEGGEPSALRARILGELAARLMLEADLVEAVAVADAAAAEAEAVGSQGRRSVAANIRGMALVELGRIDEGLEQLELAGALAGEDDSARLRYWLNLSDALSLLGRFREAVAAGEQGAEHARRHGVARTLGAMLMANTADALASTGEWRRAEELLDRALELDAPLGFAAHLQRRKIWTVLWRGDRAQAASLLARWRQPLSRQLRTERLSLVGLAKVAGAIALENGDVAGAWAEVRDAIGPEHRPLPSADLFLLVVVARIVAAARREGVVLLDAQGERIDAEARLREILATAARWPTGAALIAVIEAELGGASGTGDDPRAWAVAARANEADTAEVHLLPYSRLRLAEALAAVGRRDEAEREAQEARAVAERAGLGLLVDAVDRFERRLGRDAGAGSGGASGSGALGTEPLTDRERQVLALVAQGLGNRAIAEELFISVKTASVHVSNILRKLGAATRTEAAYLARRSGG</sequence>
<dbReference type="GO" id="GO:0003677">
    <property type="term" value="F:DNA binding"/>
    <property type="evidence" value="ECO:0007669"/>
    <property type="project" value="InterPro"/>
</dbReference>
<keyword evidence="5" id="KW-1185">Reference proteome</keyword>
<dbReference type="SMART" id="SM00421">
    <property type="entry name" value="HTH_LUXR"/>
    <property type="match status" value="1"/>
</dbReference>
<dbReference type="GO" id="GO:0004016">
    <property type="term" value="F:adenylate cyclase activity"/>
    <property type="evidence" value="ECO:0007669"/>
    <property type="project" value="TreeGrafter"/>
</dbReference>
<dbReference type="PROSITE" id="PS50043">
    <property type="entry name" value="HTH_LUXR_2"/>
    <property type="match status" value="1"/>
</dbReference>
<dbReference type="SUPFAM" id="SSF48452">
    <property type="entry name" value="TPR-like"/>
    <property type="match status" value="1"/>
</dbReference>
<dbReference type="GO" id="GO:0005524">
    <property type="term" value="F:ATP binding"/>
    <property type="evidence" value="ECO:0007669"/>
    <property type="project" value="UniProtKB-KW"/>
</dbReference>
<keyword evidence="1" id="KW-0547">Nucleotide-binding</keyword>
<dbReference type="SUPFAM" id="SSF46894">
    <property type="entry name" value="C-terminal effector domain of the bipartite response regulators"/>
    <property type="match status" value="1"/>
</dbReference>
<dbReference type="PANTHER" id="PTHR16305">
    <property type="entry name" value="TESTICULAR SOLUBLE ADENYLYL CYCLASE"/>
    <property type="match status" value="1"/>
</dbReference>
<dbReference type="SMART" id="SM00028">
    <property type="entry name" value="TPR"/>
    <property type="match status" value="4"/>
</dbReference>
<dbReference type="GO" id="GO:0005737">
    <property type="term" value="C:cytoplasm"/>
    <property type="evidence" value="ECO:0007669"/>
    <property type="project" value="TreeGrafter"/>
</dbReference>
<dbReference type="InterPro" id="IPR027417">
    <property type="entry name" value="P-loop_NTPase"/>
</dbReference>
<dbReference type="InterPro" id="IPR016032">
    <property type="entry name" value="Sig_transdc_resp-reg_C-effctor"/>
</dbReference>
<dbReference type="PANTHER" id="PTHR16305:SF35">
    <property type="entry name" value="TRANSCRIPTIONAL ACTIVATOR DOMAIN"/>
    <property type="match status" value="1"/>
</dbReference>
<dbReference type="Gene3D" id="1.25.40.10">
    <property type="entry name" value="Tetratricopeptide repeat domain"/>
    <property type="match status" value="1"/>
</dbReference>
<dbReference type="Gene3D" id="3.40.50.300">
    <property type="entry name" value="P-loop containing nucleotide triphosphate hydrolases"/>
    <property type="match status" value="1"/>
</dbReference>
<reference evidence="4 5" key="1">
    <citation type="submission" date="2018-03" db="EMBL/GenBank/DDBJ databases">
        <title>Bacteriophage NCPPB3778 and a type I-E CRISPR drive the evolution of the US Biological Select Agent, Rathayibacter toxicus.</title>
        <authorList>
            <person name="Davis E.W.II."/>
            <person name="Tabima J.F."/>
            <person name="Weisberg A.J."/>
            <person name="Dantas Lopes L."/>
            <person name="Wiseman M.S."/>
            <person name="Wiseman M.S."/>
            <person name="Pupko T."/>
            <person name="Belcher M.S."/>
            <person name="Sechler A.J."/>
            <person name="Tancos M.A."/>
            <person name="Schroeder B.K."/>
            <person name="Murray T.D."/>
            <person name="Luster D.G."/>
            <person name="Schneider W.L."/>
            <person name="Rogers E."/>
            <person name="Andreote F.D."/>
            <person name="Grunwald N.J."/>
            <person name="Putnam M.L."/>
            <person name="Chang J.H."/>
        </authorList>
    </citation>
    <scope>NUCLEOTIDE SEQUENCE [LARGE SCALE GENOMIC DNA]</scope>
    <source>
        <strain evidence="4 5">DSM 15933</strain>
    </source>
</reference>
<comment type="caution">
    <text evidence="4">The sequence shown here is derived from an EMBL/GenBank/DDBJ whole genome shotgun (WGS) entry which is preliminary data.</text>
</comment>
<gene>
    <name evidence="4" type="ORF">C1I63_03875</name>
</gene>
<dbReference type="InterPro" id="IPR036388">
    <property type="entry name" value="WH-like_DNA-bd_sf"/>
</dbReference>
<dbReference type="Pfam" id="PF13191">
    <property type="entry name" value="AAA_16"/>
    <property type="match status" value="1"/>
</dbReference>
<proteinExistence type="predicted"/>